<feature type="compositionally biased region" description="Pro residues" evidence="2">
    <location>
        <begin position="46"/>
        <end position="58"/>
    </location>
</feature>
<protein>
    <submittedName>
        <fullName evidence="3">Uncharacterized protein</fullName>
    </submittedName>
</protein>
<proteinExistence type="predicted"/>
<keyword evidence="4" id="KW-1185">Reference proteome</keyword>
<evidence type="ECO:0000313" key="3">
    <source>
        <dbReference type="EMBL" id="KAK8769245.1"/>
    </source>
</evidence>
<comment type="caution">
    <text evidence="3">The sequence shown here is derived from an EMBL/GenBank/DDBJ whole genome shotgun (WGS) entry which is preliminary data.</text>
</comment>
<gene>
    <name evidence="3" type="ORF">V5799_014291</name>
</gene>
<feature type="region of interest" description="Disordered" evidence="2">
    <location>
        <begin position="1"/>
        <end position="61"/>
    </location>
</feature>
<dbReference type="AlphaFoldDB" id="A0AAQ4E3F8"/>
<feature type="coiled-coil region" evidence="1">
    <location>
        <begin position="131"/>
        <end position="165"/>
    </location>
</feature>
<evidence type="ECO:0000256" key="1">
    <source>
        <dbReference type="SAM" id="Coils"/>
    </source>
</evidence>
<dbReference type="Proteomes" id="UP001321473">
    <property type="component" value="Unassembled WGS sequence"/>
</dbReference>
<feature type="region of interest" description="Disordered" evidence="2">
    <location>
        <begin position="281"/>
        <end position="330"/>
    </location>
</feature>
<keyword evidence="1" id="KW-0175">Coiled coil</keyword>
<feature type="compositionally biased region" description="Low complexity" evidence="2">
    <location>
        <begin position="281"/>
        <end position="293"/>
    </location>
</feature>
<feature type="compositionally biased region" description="Low complexity" evidence="2">
    <location>
        <begin position="22"/>
        <end position="38"/>
    </location>
</feature>
<name>A0AAQ4E3F8_AMBAM</name>
<evidence type="ECO:0000313" key="4">
    <source>
        <dbReference type="Proteomes" id="UP001321473"/>
    </source>
</evidence>
<sequence>MLREVSARKNQRGWQQGIHIGPLQAAASSASAAPLSQAHTETSSVAPPPPPNVCPSPPTIVLKTEQPLSPMIVLKTEQPSPPPVQDTRPPTFSVTPPVLGATPPAVPSAFKGLVDDLMSRCRQEDAIRHELVQVEQGIASTLAALEELKKRREELIAREAQARKERLDVLQCLQGAVSALQETGQPVLHFTLPAQSVAATEMLSSFGSSGSGTEMMFNIAQATPGAPPSAVGQAPQVTGMFPQASTPTAQELTQLLLPHLQQLGDVDINSLAATMASAAATTAPSSSSLPTMSPEVSGGPSSKRPTAKRKTTKDGEPAATTRKRPKAARLETDGDIGEVQMDQIPPCQEISAHDSAIVALKRHMFELTTLPRSIKNVMHLGVTKTGPPFSCLFVSSSMGITSTPVPTTSQLAVTICW</sequence>
<organism evidence="3 4">
    <name type="scientific">Amblyomma americanum</name>
    <name type="common">Lone star tick</name>
    <dbReference type="NCBI Taxonomy" id="6943"/>
    <lineage>
        <taxon>Eukaryota</taxon>
        <taxon>Metazoa</taxon>
        <taxon>Ecdysozoa</taxon>
        <taxon>Arthropoda</taxon>
        <taxon>Chelicerata</taxon>
        <taxon>Arachnida</taxon>
        <taxon>Acari</taxon>
        <taxon>Parasitiformes</taxon>
        <taxon>Ixodida</taxon>
        <taxon>Ixodoidea</taxon>
        <taxon>Ixodidae</taxon>
        <taxon>Amblyomminae</taxon>
        <taxon>Amblyomma</taxon>
    </lineage>
</organism>
<dbReference type="EMBL" id="JARKHS020022867">
    <property type="protein sequence ID" value="KAK8769245.1"/>
    <property type="molecule type" value="Genomic_DNA"/>
</dbReference>
<accession>A0AAQ4E3F8</accession>
<evidence type="ECO:0000256" key="2">
    <source>
        <dbReference type="SAM" id="MobiDB-lite"/>
    </source>
</evidence>
<reference evidence="3 4" key="1">
    <citation type="journal article" date="2023" name="Arcadia Sci">
        <title>De novo assembly of a long-read Amblyomma americanum tick genome.</title>
        <authorList>
            <person name="Chou S."/>
            <person name="Poskanzer K.E."/>
            <person name="Rollins M."/>
            <person name="Thuy-Boun P.S."/>
        </authorList>
    </citation>
    <scope>NUCLEOTIDE SEQUENCE [LARGE SCALE GENOMIC DNA]</scope>
    <source>
        <strain evidence="3">F_SG_1</strain>
        <tissue evidence="3">Salivary glands</tissue>
    </source>
</reference>